<gene>
    <name evidence="3" type="ORF">CYLTODRAFT_294619</name>
</gene>
<evidence type="ECO:0000256" key="2">
    <source>
        <dbReference type="SAM" id="MobiDB-lite"/>
    </source>
</evidence>
<evidence type="ECO:0000313" key="4">
    <source>
        <dbReference type="Proteomes" id="UP000054007"/>
    </source>
</evidence>
<dbReference type="PANTHER" id="PTHR31977:SF1">
    <property type="entry name" value="UPF0696 PROTEIN C11ORF68"/>
    <property type="match status" value="1"/>
</dbReference>
<comment type="similarity">
    <text evidence="1">Belongs to the UPF0696 family.</text>
</comment>
<sequence length="354" mass="39425">MASSNEDEVPRGYAYAWSKDSAEKPLDEFLKQYRPSMVQDDGRKPWIWAVRAAGPAFPTNLLDCISGAQDVVDNTVTRVEEIQNDSDIPLRANKKKGLRSKKEVREETQAAATKELKDISLKYGYGTGKWLMFAPSDKVDVIWTNLARSLISGPLSSTDAFSAKVSTCPKEEVPHYQHVICLYMPNVYDKDSVTKIMRVLLRNHGMNLTGVKPDLYTYIGIKSKHPSGIPSTVQKPGDLMKDSEIKELKEAFYEEMKNPPPAASSADQGVPEAKLGKPQNKAKTAAKPKLIKKNAMSDPFGDSEDEGDKKKDSDEDEDMKPAKNATKARKRARSKSDSGDESEQPTRRRIKGKK</sequence>
<organism evidence="3 4">
    <name type="scientific">Cylindrobasidium torrendii FP15055 ss-10</name>
    <dbReference type="NCBI Taxonomy" id="1314674"/>
    <lineage>
        <taxon>Eukaryota</taxon>
        <taxon>Fungi</taxon>
        <taxon>Dikarya</taxon>
        <taxon>Basidiomycota</taxon>
        <taxon>Agaricomycotina</taxon>
        <taxon>Agaricomycetes</taxon>
        <taxon>Agaricomycetidae</taxon>
        <taxon>Agaricales</taxon>
        <taxon>Marasmiineae</taxon>
        <taxon>Physalacriaceae</taxon>
        <taxon>Cylindrobasidium</taxon>
    </lineage>
</organism>
<keyword evidence="4" id="KW-1185">Reference proteome</keyword>
<evidence type="ECO:0000313" key="3">
    <source>
        <dbReference type="EMBL" id="KIY67333.1"/>
    </source>
</evidence>
<protein>
    <recommendedName>
        <fullName evidence="5">DUF1917-domain-containing protein</fullName>
    </recommendedName>
</protein>
<evidence type="ECO:0008006" key="5">
    <source>
        <dbReference type="Google" id="ProtNLM"/>
    </source>
</evidence>
<dbReference type="OrthoDB" id="10067381at2759"/>
<name>A0A0D7B9W5_9AGAR</name>
<dbReference type="InterPro" id="IPR015034">
    <property type="entry name" value="Bles03"/>
</dbReference>
<accession>A0A0D7B9W5</accession>
<reference evidence="3 4" key="1">
    <citation type="journal article" date="2015" name="Fungal Genet. Biol.">
        <title>Evolution of novel wood decay mechanisms in Agaricales revealed by the genome sequences of Fistulina hepatica and Cylindrobasidium torrendii.</title>
        <authorList>
            <person name="Floudas D."/>
            <person name="Held B.W."/>
            <person name="Riley R."/>
            <person name="Nagy L.G."/>
            <person name="Koehler G."/>
            <person name="Ransdell A.S."/>
            <person name="Younus H."/>
            <person name="Chow J."/>
            <person name="Chiniquy J."/>
            <person name="Lipzen A."/>
            <person name="Tritt A."/>
            <person name="Sun H."/>
            <person name="Haridas S."/>
            <person name="LaButti K."/>
            <person name="Ohm R.A."/>
            <person name="Kues U."/>
            <person name="Blanchette R.A."/>
            <person name="Grigoriev I.V."/>
            <person name="Minto R.E."/>
            <person name="Hibbett D.S."/>
        </authorList>
    </citation>
    <scope>NUCLEOTIDE SEQUENCE [LARGE SCALE GENOMIC DNA]</scope>
    <source>
        <strain evidence="3 4">FP15055 ss-10</strain>
    </source>
</reference>
<feature type="region of interest" description="Disordered" evidence="2">
    <location>
        <begin position="257"/>
        <end position="354"/>
    </location>
</feature>
<dbReference type="STRING" id="1314674.A0A0D7B9W5"/>
<dbReference type="SUPFAM" id="SSF55418">
    <property type="entry name" value="eIF4e-like"/>
    <property type="match status" value="1"/>
</dbReference>
<dbReference type="AlphaFoldDB" id="A0A0D7B9W5"/>
<dbReference type="PANTHER" id="PTHR31977">
    <property type="entry name" value="UPF0696 PROTEIN C11ORF68"/>
    <property type="match status" value="1"/>
</dbReference>
<dbReference type="InterPro" id="IPR023398">
    <property type="entry name" value="TIF_eIF4e-like"/>
</dbReference>
<proteinExistence type="inferred from homology"/>
<dbReference type="Pfam" id="PF08939">
    <property type="entry name" value="Bles03"/>
    <property type="match status" value="1"/>
</dbReference>
<dbReference type="Proteomes" id="UP000054007">
    <property type="component" value="Unassembled WGS sequence"/>
</dbReference>
<evidence type="ECO:0000256" key="1">
    <source>
        <dbReference type="ARBA" id="ARBA00010568"/>
    </source>
</evidence>
<dbReference type="EMBL" id="KN880528">
    <property type="protein sequence ID" value="KIY67333.1"/>
    <property type="molecule type" value="Genomic_DNA"/>
</dbReference>
<dbReference type="Gene3D" id="3.30.760.10">
    <property type="entry name" value="RNA Cap, Translation Initiation Factor Eif4e"/>
    <property type="match status" value="1"/>
</dbReference>